<name>A0ACC1QYP3_9HYPO</name>
<keyword evidence="2" id="KW-1185">Reference proteome</keyword>
<accession>A0ACC1QYP3</accession>
<dbReference type="Proteomes" id="UP001148737">
    <property type="component" value="Unassembled WGS sequence"/>
</dbReference>
<reference evidence="1" key="1">
    <citation type="submission" date="2022-07" db="EMBL/GenBank/DDBJ databases">
        <title>Genome Sequence of Lecanicillium saksenae.</title>
        <authorList>
            <person name="Buettner E."/>
        </authorList>
    </citation>
    <scope>NUCLEOTIDE SEQUENCE</scope>
    <source>
        <strain evidence="1">VT-O1</strain>
    </source>
</reference>
<proteinExistence type="predicted"/>
<gene>
    <name evidence="1" type="ORF">NLG97_g4357</name>
</gene>
<dbReference type="EMBL" id="JANAKD010000425">
    <property type="protein sequence ID" value="KAJ3494005.1"/>
    <property type="molecule type" value="Genomic_DNA"/>
</dbReference>
<evidence type="ECO:0000313" key="1">
    <source>
        <dbReference type="EMBL" id="KAJ3494005.1"/>
    </source>
</evidence>
<protein>
    <submittedName>
        <fullName evidence="1">Uncharacterized protein</fullName>
    </submittedName>
</protein>
<sequence length="82" mass="9164">MSSNQTFDTSKLSTSSVQNTQLPQSQQRSKSPSPGGEPDATTYAPSQMREHLGPPEIAHDYPEDSTHRRHSSVSHQQAHYMR</sequence>
<evidence type="ECO:0000313" key="2">
    <source>
        <dbReference type="Proteomes" id="UP001148737"/>
    </source>
</evidence>
<comment type="caution">
    <text evidence="1">The sequence shown here is derived from an EMBL/GenBank/DDBJ whole genome shotgun (WGS) entry which is preliminary data.</text>
</comment>
<organism evidence="1 2">
    <name type="scientific">Lecanicillium saksenae</name>
    <dbReference type="NCBI Taxonomy" id="468837"/>
    <lineage>
        <taxon>Eukaryota</taxon>
        <taxon>Fungi</taxon>
        <taxon>Dikarya</taxon>
        <taxon>Ascomycota</taxon>
        <taxon>Pezizomycotina</taxon>
        <taxon>Sordariomycetes</taxon>
        <taxon>Hypocreomycetidae</taxon>
        <taxon>Hypocreales</taxon>
        <taxon>Cordycipitaceae</taxon>
        <taxon>Lecanicillium</taxon>
    </lineage>
</organism>